<dbReference type="RefSeq" id="WP_145446439.1">
    <property type="nucleotide sequence ID" value="NZ_CP036280.1"/>
</dbReference>
<keyword evidence="12" id="KW-1185">Reference proteome</keyword>
<evidence type="ECO:0000256" key="3">
    <source>
        <dbReference type="ARBA" id="ARBA00022741"/>
    </source>
</evidence>
<evidence type="ECO:0000256" key="2">
    <source>
        <dbReference type="ARBA" id="ARBA00022598"/>
    </source>
</evidence>
<dbReference type="InterPro" id="IPR042099">
    <property type="entry name" value="ANL_N_sf"/>
</dbReference>
<name>A0A518BZ67_9BACT</name>
<dbReference type="InterPro" id="IPR032387">
    <property type="entry name" value="ACAS_N"/>
</dbReference>
<feature type="binding site" evidence="6">
    <location>
        <begin position="209"/>
        <end position="212"/>
    </location>
    <ligand>
        <name>CoA</name>
        <dbReference type="ChEBI" id="CHEBI:57287"/>
    </ligand>
</feature>
<feature type="binding site" evidence="6">
    <location>
        <begin position="434"/>
        <end position="439"/>
    </location>
    <ligand>
        <name>ATP</name>
        <dbReference type="ChEBI" id="CHEBI:30616"/>
    </ligand>
</feature>
<evidence type="ECO:0000259" key="9">
    <source>
        <dbReference type="Pfam" id="PF13193"/>
    </source>
</evidence>
<comment type="PTM">
    <text evidence="6">Acetylated. Deacetylation by the SIR2-homolog deacetylase activates the enzyme.</text>
</comment>
<dbReference type="SUPFAM" id="SSF56801">
    <property type="entry name" value="Acetyl-CoA synthetase-like"/>
    <property type="match status" value="1"/>
</dbReference>
<dbReference type="GO" id="GO:0046872">
    <property type="term" value="F:metal ion binding"/>
    <property type="evidence" value="ECO:0007669"/>
    <property type="project" value="UniProtKB-KW"/>
</dbReference>
<dbReference type="InterPro" id="IPR000873">
    <property type="entry name" value="AMP-dep_synth/lig_dom"/>
</dbReference>
<dbReference type="InterPro" id="IPR011904">
    <property type="entry name" value="Ac_CoA_lig"/>
</dbReference>
<dbReference type="OrthoDB" id="9778383at2"/>
<feature type="binding site" evidence="6">
    <location>
        <position position="565"/>
    </location>
    <ligand>
        <name>Mg(2+)</name>
        <dbReference type="ChEBI" id="CHEBI:18420"/>
    </ligand>
</feature>
<sequence>MADTQPKGDAESMESVLHEERKFPPPPAFAAQAHVKSLDEYETLHKESVDNPEKFWAEQAADLHWFQKWDRVLEWDLPDAKWFVGAKTNLAYNCLDRQVEAGLGDRTAIIWEGEPTPGGQPEVRRISYKQLLDDVSRFANVLKDLGVKKGDVVTIYMPMVPELAVAMLACARIGAPHSIIFGGFSASAIRDRVEDGQSKIIITADGGWRRGKPVPLKENVDEALTMTDRVEKVVVLERCQNPVTMKEGRDHWWHECAADASADCPAEHMDAEDLLFILYTSGSTGKPKGIMHTTAGYMVYTATTAGITFDLKPATAQAESPDVYWCTADIGWITGHSYIIYGLLPNRVPTLMYEGAPDTPDKDRFWDIIERHKVTKFYTAPTAIRAFMKWGSEHIDKHDISSLQLLGTVGEPINPEAWMWYHQTIGNEKCPIVDTWWQTETGGHMLTPVPGATTTVPGSCTRPFFGIDAAVVNSEGDEMPTNAGGILVIRKPWPSMLRGIYGNRQRFIDTYWSKVEGYYTAGDGARKDQDGNFWIMGRIDDVIVVAGHNLGTMEVESALVSHPAVAEAAVVGFPHEIKGTGIASFVTLRGGVEGTDQLVEEIRDHVAHELGPISKPDLVRFTDALPKTRSGKIMRRLLRDIAAGREITQDMTTLEDVSILAKLQGQG</sequence>
<feature type="modified residue" description="N6-acetyllysine" evidence="6">
    <location>
        <position position="632"/>
    </location>
</feature>
<organism evidence="11 12">
    <name type="scientific">Mucisphaera calidilacus</name>
    <dbReference type="NCBI Taxonomy" id="2527982"/>
    <lineage>
        <taxon>Bacteria</taxon>
        <taxon>Pseudomonadati</taxon>
        <taxon>Planctomycetota</taxon>
        <taxon>Phycisphaerae</taxon>
        <taxon>Phycisphaerales</taxon>
        <taxon>Phycisphaeraceae</taxon>
        <taxon>Mucisphaera</taxon>
    </lineage>
</organism>
<feature type="binding site" evidence="6">
    <location>
        <position position="523"/>
    </location>
    <ligand>
        <name>ATP</name>
        <dbReference type="ChEBI" id="CHEBI:30616"/>
    </ligand>
</feature>
<evidence type="ECO:0000313" key="12">
    <source>
        <dbReference type="Proteomes" id="UP000320386"/>
    </source>
</evidence>
<evidence type="ECO:0000256" key="4">
    <source>
        <dbReference type="ARBA" id="ARBA00022840"/>
    </source>
</evidence>
<dbReference type="GO" id="GO:0003987">
    <property type="term" value="F:acetate-CoA ligase activity"/>
    <property type="evidence" value="ECO:0007669"/>
    <property type="project" value="UniProtKB-UniRule"/>
</dbReference>
<evidence type="ECO:0000256" key="6">
    <source>
        <dbReference type="HAMAP-Rule" id="MF_01123"/>
    </source>
</evidence>
<dbReference type="CDD" id="cd05966">
    <property type="entry name" value="ACS"/>
    <property type="match status" value="1"/>
</dbReference>
<dbReference type="InterPro" id="IPR025110">
    <property type="entry name" value="AMP-bd_C"/>
</dbReference>
<dbReference type="InterPro" id="IPR020845">
    <property type="entry name" value="AMP-binding_CS"/>
</dbReference>
<evidence type="ECO:0000259" key="8">
    <source>
        <dbReference type="Pfam" id="PF00501"/>
    </source>
</evidence>
<keyword evidence="6" id="KW-0479">Metal-binding</keyword>
<feature type="binding site" evidence="6">
    <location>
        <position position="538"/>
    </location>
    <ligand>
        <name>ATP</name>
        <dbReference type="ChEBI" id="CHEBI:30616"/>
    </ligand>
</feature>
<reference evidence="11 12" key="1">
    <citation type="submission" date="2019-02" db="EMBL/GenBank/DDBJ databases">
        <title>Deep-cultivation of Planctomycetes and their phenomic and genomic characterization uncovers novel biology.</title>
        <authorList>
            <person name="Wiegand S."/>
            <person name="Jogler M."/>
            <person name="Boedeker C."/>
            <person name="Pinto D."/>
            <person name="Vollmers J."/>
            <person name="Rivas-Marin E."/>
            <person name="Kohn T."/>
            <person name="Peeters S.H."/>
            <person name="Heuer A."/>
            <person name="Rast P."/>
            <person name="Oberbeckmann S."/>
            <person name="Bunk B."/>
            <person name="Jeske O."/>
            <person name="Meyerdierks A."/>
            <person name="Storesund J.E."/>
            <person name="Kallscheuer N."/>
            <person name="Luecker S."/>
            <person name="Lage O.M."/>
            <person name="Pohl T."/>
            <person name="Merkel B.J."/>
            <person name="Hornburger P."/>
            <person name="Mueller R.-W."/>
            <person name="Bruemmer F."/>
            <person name="Labrenz M."/>
            <person name="Spormann A.M."/>
            <person name="Op den Camp H."/>
            <person name="Overmann J."/>
            <person name="Amann R."/>
            <person name="Jetten M.S.M."/>
            <person name="Mascher T."/>
            <person name="Medema M.H."/>
            <person name="Devos D.P."/>
            <person name="Kaster A.-K."/>
            <person name="Ovreas L."/>
            <person name="Rohde M."/>
            <person name="Galperin M.Y."/>
            <person name="Jogler C."/>
        </authorList>
    </citation>
    <scope>NUCLEOTIDE SEQUENCE [LARGE SCALE GENOMIC DNA]</scope>
    <source>
        <strain evidence="11 12">Pan265</strain>
    </source>
</reference>
<feature type="binding site" evidence="6">
    <location>
        <position position="562"/>
    </location>
    <ligand>
        <name>Mg(2+)</name>
        <dbReference type="ChEBI" id="CHEBI:18420"/>
    </ligand>
</feature>
<dbReference type="GO" id="GO:0019427">
    <property type="term" value="P:acetyl-CoA biosynthetic process from acetate"/>
    <property type="evidence" value="ECO:0007669"/>
    <property type="project" value="UniProtKB-UniRule"/>
</dbReference>
<dbReference type="GO" id="GO:0005524">
    <property type="term" value="F:ATP binding"/>
    <property type="evidence" value="ECO:0007669"/>
    <property type="project" value="UniProtKB-KW"/>
</dbReference>
<evidence type="ECO:0000313" key="11">
    <source>
        <dbReference type="EMBL" id="QDU72268.1"/>
    </source>
</evidence>
<keyword evidence="6" id="KW-0460">Magnesium</keyword>
<keyword evidence="2 6" id="KW-0436">Ligase</keyword>
<keyword evidence="4 6" id="KW-0067">ATP-binding</keyword>
<comment type="cofactor">
    <cofactor evidence="6">
        <name>Mg(2+)</name>
        <dbReference type="ChEBI" id="CHEBI:18420"/>
    </cofactor>
</comment>
<dbReference type="NCBIfam" id="NF001208">
    <property type="entry name" value="PRK00174.1"/>
    <property type="match status" value="1"/>
</dbReference>
<dbReference type="GO" id="GO:0005829">
    <property type="term" value="C:cytosol"/>
    <property type="evidence" value="ECO:0007669"/>
    <property type="project" value="TreeGrafter"/>
</dbReference>
<dbReference type="EC" id="6.2.1.1" evidence="6"/>
<dbReference type="NCBIfam" id="TIGR02188">
    <property type="entry name" value="Ac_CoA_lig_AcsA"/>
    <property type="match status" value="1"/>
</dbReference>
<dbReference type="InterPro" id="IPR045851">
    <property type="entry name" value="AMP-bd_C_sf"/>
</dbReference>
<feature type="compositionally biased region" description="Basic and acidic residues" evidence="7">
    <location>
        <begin position="1"/>
        <end position="23"/>
    </location>
</feature>
<proteinExistence type="inferred from homology"/>
<feature type="domain" description="AMP-dependent synthetase/ligase" evidence="8">
    <location>
        <begin position="101"/>
        <end position="500"/>
    </location>
</feature>
<comment type="catalytic activity">
    <reaction evidence="6">
        <text>acetate + ATP + CoA = acetyl-CoA + AMP + diphosphate</text>
        <dbReference type="Rhea" id="RHEA:23176"/>
        <dbReference type="ChEBI" id="CHEBI:30089"/>
        <dbReference type="ChEBI" id="CHEBI:30616"/>
        <dbReference type="ChEBI" id="CHEBI:33019"/>
        <dbReference type="ChEBI" id="CHEBI:57287"/>
        <dbReference type="ChEBI" id="CHEBI:57288"/>
        <dbReference type="ChEBI" id="CHEBI:456215"/>
        <dbReference type="EC" id="6.2.1.1"/>
    </reaction>
</comment>
<dbReference type="PROSITE" id="PS00455">
    <property type="entry name" value="AMP_BINDING"/>
    <property type="match status" value="1"/>
</dbReference>
<feature type="domain" description="Acetyl-coenzyme A synthetase N-terminal" evidence="10">
    <location>
        <begin position="41"/>
        <end position="94"/>
    </location>
</feature>
<feature type="binding site" evidence="6">
    <location>
        <position position="334"/>
    </location>
    <ligand>
        <name>CoA</name>
        <dbReference type="ChEBI" id="CHEBI:57287"/>
    </ligand>
</feature>
<dbReference type="AlphaFoldDB" id="A0A518BZ67"/>
<feature type="region of interest" description="Disordered" evidence="7">
    <location>
        <begin position="1"/>
        <end position="27"/>
    </location>
</feature>
<comment type="function">
    <text evidence="6">Catalyzes the conversion of acetate into acetyl-CoA (AcCoA), an essential intermediate at the junction of anabolic and catabolic pathways. AcsA undergoes a two-step reaction. In the first half reaction, AcsA combines acetate with ATP to form acetyl-adenylate (AcAMP) intermediate. In the second half reaction, it can then transfer the acetyl group from AcAMP to the sulfhydryl group of CoA, forming the product AcCoA.</text>
</comment>
<dbReference type="Pfam" id="PF00501">
    <property type="entry name" value="AMP-binding"/>
    <property type="match status" value="1"/>
</dbReference>
<dbReference type="Proteomes" id="UP000320386">
    <property type="component" value="Chromosome"/>
</dbReference>
<accession>A0A518BZ67</accession>
<evidence type="ECO:0000256" key="5">
    <source>
        <dbReference type="ARBA" id="ARBA00022990"/>
    </source>
</evidence>
<keyword evidence="3 6" id="KW-0547">Nucleotide-binding</keyword>
<dbReference type="PANTHER" id="PTHR24095:SF14">
    <property type="entry name" value="ACETYL-COENZYME A SYNTHETASE 1"/>
    <property type="match status" value="1"/>
</dbReference>
<dbReference type="FunFam" id="3.40.50.12780:FF:000001">
    <property type="entry name" value="Acetyl-coenzyme A synthetase"/>
    <property type="match status" value="1"/>
</dbReference>
<dbReference type="PANTHER" id="PTHR24095">
    <property type="entry name" value="ACETYL-COENZYME A SYNTHETASE"/>
    <property type="match status" value="1"/>
</dbReference>
<evidence type="ECO:0000256" key="7">
    <source>
        <dbReference type="SAM" id="MobiDB-lite"/>
    </source>
</evidence>
<feature type="binding site" evidence="6">
    <location>
        <position position="560"/>
    </location>
    <ligand>
        <name>Mg(2+)</name>
        <dbReference type="ChEBI" id="CHEBI:18420"/>
    </ligand>
</feature>
<dbReference type="Pfam" id="PF13193">
    <property type="entry name" value="AMP-binding_C"/>
    <property type="match status" value="1"/>
</dbReference>
<keyword evidence="5 6" id="KW-0007">Acetylation</keyword>
<dbReference type="KEGG" id="mcad:Pan265_21320"/>
<dbReference type="Pfam" id="PF16177">
    <property type="entry name" value="ACAS_N"/>
    <property type="match status" value="1"/>
</dbReference>
<gene>
    <name evidence="6 11" type="primary">acsA</name>
    <name evidence="11" type="ORF">Pan265_21320</name>
</gene>
<comment type="similarity">
    <text evidence="1 6">Belongs to the ATP-dependent AMP-binding enzyme family.</text>
</comment>
<comment type="caution">
    <text evidence="6">Lacks conserved residue(s) required for the propagation of feature annotation.</text>
</comment>
<dbReference type="Gene3D" id="3.30.300.30">
    <property type="match status" value="1"/>
</dbReference>
<dbReference type="Gene3D" id="3.40.50.12780">
    <property type="entry name" value="N-terminal domain of ligase-like"/>
    <property type="match status" value="1"/>
</dbReference>
<protein>
    <recommendedName>
        <fullName evidence="6">Acetyl-coenzyme A synthetase</fullName>
        <shortName evidence="6">AcCoA synthetase</shortName>
        <shortName evidence="6">Acs</shortName>
        <ecNumber evidence="6">6.2.1.1</ecNumber>
    </recommendedName>
    <alternativeName>
        <fullName evidence="6">Acetate--CoA ligase</fullName>
    </alternativeName>
    <alternativeName>
        <fullName evidence="6">Acyl-activating enzyme</fullName>
    </alternativeName>
</protein>
<dbReference type="HAMAP" id="MF_01123">
    <property type="entry name" value="Ac_CoA_synth"/>
    <property type="match status" value="1"/>
</dbReference>
<evidence type="ECO:0000256" key="1">
    <source>
        <dbReference type="ARBA" id="ARBA00006432"/>
    </source>
</evidence>
<feature type="binding site" evidence="6">
    <location>
        <begin position="410"/>
        <end position="412"/>
    </location>
    <ligand>
        <name>ATP</name>
        <dbReference type="ChEBI" id="CHEBI:30616"/>
    </ligand>
</feature>
<dbReference type="EMBL" id="CP036280">
    <property type="protein sequence ID" value="QDU72268.1"/>
    <property type="molecule type" value="Genomic_DNA"/>
</dbReference>
<dbReference type="GO" id="GO:0016208">
    <property type="term" value="F:AMP binding"/>
    <property type="evidence" value="ECO:0007669"/>
    <property type="project" value="InterPro"/>
</dbReference>
<evidence type="ECO:0000259" key="10">
    <source>
        <dbReference type="Pfam" id="PF16177"/>
    </source>
</evidence>
<feature type="domain" description="AMP-binding enzyme C-terminal" evidence="9">
    <location>
        <begin position="554"/>
        <end position="632"/>
    </location>
</feature>